<dbReference type="Pfam" id="PF16132">
    <property type="entry name" value="DUF4843"/>
    <property type="match status" value="1"/>
</dbReference>
<dbReference type="AlphaFoldDB" id="A0A291QPK8"/>
<keyword evidence="2" id="KW-1185">Reference proteome</keyword>
<gene>
    <name evidence="1" type="ORF">COR50_01215</name>
</gene>
<dbReference type="Proteomes" id="UP000220133">
    <property type="component" value="Chromosome"/>
</dbReference>
<reference evidence="1 2" key="1">
    <citation type="submission" date="2017-10" db="EMBL/GenBank/DDBJ databases">
        <title>Paenichitinophaga pekingensis gen. nov., sp. nov., isolated from activated sludge.</title>
        <authorList>
            <person name="Jin D."/>
            <person name="Kong X."/>
            <person name="Deng Y."/>
            <person name="Bai Z."/>
        </authorList>
    </citation>
    <scope>NUCLEOTIDE SEQUENCE [LARGE SCALE GENOMIC DNA]</scope>
    <source>
        <strain evidence="1 2">13</strain>
    </source>
</reference>
<name>A0A291QPK8_9BACT</name>
<evidence type="ECO:0008006" key="3">
    <source>
        <dbReference type="Google" id="ProtNLM"/>
    </source>
</evidence>
<dbReference type="KEGG" id="cbae:COR50_01215"/>
<dbReference type="EMBL" id="CP023777">
    <property type="protein sequence ID" value="ATL45890.1"/>
    <property type="molecule type" value="Genomic_DNA"/>
</dbReference>
<evidence type="ECO:0000313" key="1">
    <source>
        <dbReference type="EMBL" id="ATL45890.1"/>
    </source>
</evidence>
<accession>A0A291QPK8</accession>
<proteinExistence type="predicted"/>
<dbReference type="PROSITE" id="PS51257">
    <property type="entry name" value="PROKAR_LIPOPROTEIN"/>
    <property type="match status" value="1"/>
</dbReference>
<organism evidence="1 2">
    <name type="scientific">Chitinophaga caeni</name>
    <dbReference type="NCBI Taxonomy" id="2029983"/>
    <lineage>
        <taxon>Bacteria</taxon>
        <taxon>Pseudomonadati</taxon>
        <taxon>Bacteroidota</taxon>
        <taxon>Chitinophagia</taxon>
        <taxon>Chitinophagales</taxon>
        <taxon>Chitinophagaceae</taxon>
        <taxon>Chitinophaga</taxon>
    </lineage>
</organism>
<sequence>MMKSHLATDKIYNMKKLFFIGLCALGFFTACEKAEEITYNSNNDIYFDFEDEESGDRVDSFRYSFALYPDKSSDTIFLKVRISGERTSYDRKFKIATMGQFTTATVDLHYEPLLAEYTIPADSGSIMVPIVLLNQDPMLMDTTVRLTLQLQETSDFATSFTQLDSAKIIWSNRLEKPTWWDVWRGELGDYSRVKHELFIRTTGTTALPNDQSDYQQTPMVLYYTRRFRAFISDPFAWVAQYPDEGYVITKEDDGQYYFYNKNNPEKKYLLEYSSSDGKYFIRDENGSRIN</sequence>
<evidence type="ECO:0000313" key="2">
    <source>
        <dbReference type="Proteomes" id="UP000220133"/>
    </source>
</evidence>
<dbReference type="InterPro" id="IPR032299">
    <property type="entry name" value="DUF4843"/>
</dbReference>
<protein>
    <recommendedName>
        <fullName evidence="3">DUF4843 domain-containing protein</fullName>
    </recommendedName>
</protein>